<feature type="transmembrane region" description="Helical" evidence="6">
    <location>
        <begin position="217"/>
        <end position="236"/>
    </location>
</feature>
<proteinExistence type="inferred from homology"/>
<accession>A0ABD3Q3Z8</accession>
<evidence type="ECO:0000256" key="6">
    <source>
        <dbReference type="RuleBase" id="RU363053"/>
    </source>
</evidence>
<comment type="subcellular location">
    <subcellularLocation>
        <location evidence="1">Membrane</location>
        <topology evidence="1">Multi-pass membrane protein</topology>
    </subcellularLocation>
</comment>
<protein>
    <submittedName>
        <fullName evidence="9">Uncharacterized protein</fullName>
    </submittedName>
</protein>
<evidence type="ECO:0000256" key="4">
    <source>
        <dbReference type="ARBA" id="ARBA00022989"/>
    </source>
</evidence>
<dbReference type="PANTHER" id="PTHR11266:SF17">
    <property type="entry name" value="PROTEIN MPV17"/>
    <property type="match status" value="1"/>
</dbReference>
<dbReference type="EMBL" id="JABMIG020000073">
    <property type="protein sequence ID" value="KAL3795218.1"/>
    <property type="molecule type" value="Genomic_DNA"/>
</dbReference>
<keyword evidence="8" id="KW-0732">Signal</keyword>
<feature type="transmembrane region" description="Helical" evidence="6">
    <location>
        <begin position="256"/>
        <end position="276"/>
    </location>
</feature>
<reference evidence="9 10" key="1">
    <citation type="journal article" date="2020" name="G3 (Bethesda)">
        <title>Improved Reference Genome for Cyclotella cryptica CCMP332, a Model for Cell Wall Morphogenesis, Salinity Adaptation, and Lipid Production in Diatoms (Bacillariophyta).</title>
        <authorList>
            <person name="Roberts W.R."/>
            <person name="Downey K.M."/>
            <person name="Ruck E.C."/>
            <person name="Traller J.C."/>
            <person name="Alverson A.J."/>
        </authorList>
    </citation>
    <scope>NUCLEOTIDE SEQUENCE [LARGE SCALE GENOMIC DNA]</scope>
    <source>
        <strain evidence="9 10">CCMP332</strain>
    </source>
</reference>
<dbReference type="AlphaFoldDB" id="A0ABD3Q3Z8"/>
<keyword evidence="3 6" id="KW-0812">Transmembrane</keyword>
<evidence type="ECO:0000256" key="2">
    <source>
        <dbReference type="ARBA" id="ARBA00006824"/>
    </source>
</evidence>
<dbReference type="Pfam" id="PF04117">
    <property type="entry name" value="Mpv17_PMP22"/>
    <property type="match status" value="1"/>
</dbReference>
<dbReference type="InterPro" id="IPR007248">
    <property type="entry name" value="Mpv17_PMP22"/>
</dbReference>
<sequence>MAALYKTSILIIIASLSPASADAFSSPVSLNAAHHTHSVFSVTHQQRRASCTAASASTAMKPIGHNSPVLSLSTLLFLRGGQQKNHDEYTVSTEETDLDSRHSPKQYGTHADEESSEAASVEMMDKSSSLEVDADSTVNEPGTLHSSLATMMLPLSSALHAAATFYTRQLSLRPILTKSLTAGIIFGLSDWVAQLIESKGHKEAADENKEPIVFSRILSAFLVGLLFFGPAANAWYEMIFKVLPSTSLVSTLQKAALGQIFFGPTFTCVFFGAGMIESGTFSFGGWWNKIRNDLPGVWASGLGFWPLVDFVSYKVVPVQWIPLFVNFCSFVWTIYLSLVANKSKAVEG</sequence>
<comment type="similarity">
    <text evidence="2 6">Belongs to the peroxisomal membrane protein PXMP2/4 family.</text>
</comment>
<dbReference type="Proteomes" id="UP001516023">
    <property type="component" value="Unassembled WGS sequence"/>
</dbReference>
<evidence type="ECO:0000256" key="5">
    <source>
        <dbReference type="ARBA" id="ARBA00023136"/>
    </source>
</evidence>
<dbReference type="PANTHER" id="PTHR11266">
    <property type="entry name" value="PEROXISOMAL MEMBRANE PROTEIN 2, PXMP2 MPV17"/>
    <property type="match status" value="1"/>
</dbReference>
<feature type="transmembrane region" description="Helical" evidence="6">
    <location>
        <begin position="296"/>
        <end position="313"/>
    </location>
</feature>
<keyword evidence="10" id="KW-1185">Reference proteome</keyword>
<keyword evidence="4 6" id="KW-1133">Transmembrane helix</keyword>
<evidence type="ECO:0000256" key="3">
    <source>
        <dbReference type="ARBA" id="ARBA00022692"/>
    </source>
</evidence>
<evidence type="ECO:0000256" key="1">
    <source>
        <dbReference type="ARBA" id="ARBA00004141"/>
    </source>
</evidence>
<evidence type="ECO:0000256" key="8">
    <source>
        <dbReference type="SAM" id="SignalP"/>
    </source>
</evidence>
<evidence type="ECO:0000313" key="9">
    <source>
        <dbReference type="EMBL" id="KAL3795218.1"/>
    </source>
</evidence>
<evidence type="ECO:0000256" key="7">
    <source>
        <dbReference type="SAM" id="MobiDB-lite"/>
    </source>
</evidence>
<gene>
    <name evidence="9" type="ORF">HJC23_008303</name>
</gene>
<dbReference type="GO" id="GO:0016020">
    <property type="term" value="C:membrane"/>
    <property type="evidence" value="ECO:0007669"/>
    <property type="project" value="UniProtKB-SubCell"/>
</dbReference>
<keyword evidence="5 6" id="KW-0472">Membrane</keyword>
<feature type="signal peptide" evidence="8">
    <location>
        <begin position="1"/>
        <end position="23"/>
    </location>
</feature>
<name>A0ABD3Q3Z8_9STRA</name>
<feature type="region of interest" description="Disordered" evidence="7">
    <location>
        <begin position="86"/>
        <end position="126"/>
    </location>
</feature>
<feature type="transmembrane region" description="Helical" evidence="6">
    <location>
        <begin position="319"/>
        <end position="340"/>
    </location>
</feature>
<comment type="caution">
    <text evidence="9">The sequence shown here is derived from an EMBL/GenBank/DDBJ whole genome shotgun (WGS) entry which is preliminary data.</text>
</comment>
<feature type="chain" id="PRO_5044838321" evidence="8">
    <location>
        <begin position="24"/>
        <end position="348"/>
    </location>
</feature>
<evidence type="ECO:0000313" key="10">
    <source>
        <dbReference type="Proteomes" id="UP001516023"/>
    </source>
</evidence>
<organism evidence="9 10">
    <name type="scientific">Cyclotella cryptica</name>
    <dbReference type="NCBI Taxonomy" id="29204"/>
    <lineage>
        <taxon>Eukaryota</taxon>
        <taxon>Sar</taxon>
        <taxon>Stramenopiles</taxon>
        <taxon>Ochrophyta</taxon>
        <taxon>Bacillariophyta</taxon>
        <taxon>Coscinodiscophyceae</taxon>
        <taxon>Thalassiosirophycidae</taxon>
        <taxon>Stephanodiscales</taxon>
        <taxon>Stephanodiscaceae</taxon>
        <taxon>Cyclotella</taxon>
    </lineage>
</organism>